<evidence type="ECO:0008006" key="3">
    <source>
        <dbReference type="Google" id="ProtNLM"/>
    </source>
</evidence>
<protein>
    <recommendedName>
        <fullName evidence="3">Tim44-like domain-containing protein</fullName>
    </recommendedName>
</protein>
<proteinExistence type="predicted"/>
<keyword evidence="2" id="KW-1185">Reference proteome</keyword>
<evidence type="ECO:0000313" key="2">
    <source>
        <dbReference type="Proteomes" id="UP000053611"/>
    </source>
</evidence>
<dbReference type="GeneID" id="28982666"/>
<dbReference type="AlphaFoldDB" id="A0A0J0XVW7"/>
<organism evidence="1 2">
    <name type="scientific">Cutaneotrichosporon oleaginosum</name>
    <dbReference type="NCBI Taxonomy" id="879819"/>
    <lineage>
        <taxon>Eukaryota</taxon>
        <taxon>Fungi</taxon>
        <taxon>Dikarya</taxon>
        <taxon>Basidiomycota</taxon>
        <taxon>Agaricomycotina</taxon>
        <taxon>Tremellomycetes</taxon>
        <taxon>Trichosporonales</taxon>
        <taxon>Trichosporonaceae</taxon>
        <taxon>Cutaneotrichosporon</taxon>
    </lineage>
</organism>
<dbReference type="Gene3D" id="3.10.450.240">
    <property type="match status" value="1"/>
</dbReference>
<dbReference type="Proteomes" id="UP000053611">
    <property type="component" value="Unassembled WGS sequence"/>
</dbReference>
<reference evidence="1 2" key="1">
    <citation type="submission" date="2015-03" db="EMBL/GenBank/DDBJ databases">
        <title>Genomics and transcriptomics of the oil-accumulating basidiomycete yeast T. oleaginosus allow insights into substrate utilization and the diverse evolutionary trajectories of mating systems in fungi.</title>
        <authorList>
            <consortium name="DOE Joint Genome Institute"/>
            <person name="Kourist R."/>
            <person name="Kracht O."/>
            <person name="Bracharz F."/>
            <person name="Lipzen A."/>
            <person name="Nolan M."/>
            <person name="Ohm R."/>
            <person name="Grigoriev I."/>
            <person name="Sun S."/>
            <person name="Heitman J."/>
            <person name="Bruck T."/>
            <person name="Nowrousian M."/>
        </authorList>
    </citation>
    <scope>NUCLEOTIDE SEQUENCE [LARGE SCALE GENOMIC DNA]</scope>
    <source>
        <strain evidence="1 2">IBC0246</strain>
    </source>
</reference>
<sequence>MSLRPGLLASTSRAALVLARPAPRAFSTTPRRAEKEGTVQNIDKEMKNRERMLASLPRGIDITAHFESVILEPIVDPPTWVKPAWLLKPVGFFQYAKARFQRDVGTAQQVNALVKDGLVPWVKTGWFSGSGKAMEGIMPEFVHRYEAFNRAQASADARALPSLASGPALKRARDVAAKMQRVNAAWAVEAEHAPPKLQWVRYVPLMGVDGPKLAQACVTFDTTQALTTGPKGKRETKSQRVRENVVFERSNAPNSPWKVKNMLETTWPQL</sequence>
<evidence type="ECO:0000313" key="1">
    <source>
        <dbReference type="EMBL" id="KLT45178.1"/>
    </source>
</evidence>
<gene>
    <name evidence="1" type="ORF">CC85DRAFT_282672</name>
</gene>
<name>A0A0J0XVW7_9TREE</name>
<dbReference type="EMBL" id="KQ087182">
    <property type="protein sequence ID" value="KLT45178.1"/>
    <property type="molecule type" value="Genomic_DNA"/>
</dbReference>
<dbReference type="RefSeq" id="XP_018281669.1">
    <property type="nucleotide sequence ID" value="XM_018422063.1"/>
</dbReference>
<accession>A0A0J0XVW7</accession>